<name>A0ACA9LV74_9GLOM</name>
<sequence length="98" mass="11540">MLHREANSTLLELFPEQKAKLREIIRRYPLEIHYNLNDNNNQELDEELSSEESSSNEESESEESENEESENEESEIKESESDKLEKEIRTSSSKTLYT</sequence>
<reference evidence="1" key="1">
    <citation type="submission" date="2021-06" db="EMBL/GenBank/DDBJ databases">
        <authorList>
            <person name="Kallberg Y."/>
            <person name="Tangrot J."/>
            <person name="Rosling A."/>
        </authorList>
    </citation>
    <scope>NUCLEOTIDE SEQUENCE</scope>
    <source>
        <strain evidence="1">MA461A</strain>
    </source>
</reference>
<proteinExistence type="predicted"/>
<keyword evidence="2" id="KW-1185">Reference proteome</keyword>
<dbReference type="Proteomes" id="UP000789920">
    <property type="component" value="Unassembled WGS sequence"/>
</dbReference>
<organism evidence="1 2">
    <name type="scientific">Racocetra persica</name>
    <dbReference type="NCBI Taxonomy" id="160502"/>
    <lineage>
        <taxon>Eukaryota</taxon>
        <taxon>Fungi</taxon>
        <taxon>Fungi incertae sedis</taxon>
        <taxon>Mucoromycota</taxon>
        <taxon>Glomeromycotina</taxon>
        <taxon>Glomeromycetes</taxon>
        <taxon>Diversisporales</taxon>
        <taxon>Gigasporaceae</taxon>
        <taxon>Racocetra</taxon>
    </lineage>
</organism>
<evidence type="ECO:0000313" key="1">
    <source>
        <dbReference type="EMBL" id="CAG8552866.1"/>
    </source>
</evidence>
<protein>
    <submittedName>
        <fullName evidence="1">10839_t:CDS:1</fullName>
    </submittedName>
</protein>
<accession>A0ACA9LV74</accession>
<comment type="caution">
    <text evidence="1">The sequence shown here is derived from an EMBL/GenBank/DDBJ whole genome shotgun (WGS) entry which is preliminary data.</text>
</comment>
<dbReference type="EMBL" id="CAJVQC010005345">
    <property type="protein sequence ID" value="CAG8552866.1"/>
    <property type="molecule type" value="Genomic_DNA"/>
</dbReference>
<gene>
    <name evidence="1" type="ORF">RPERSI_LOCUS4033</name>
</gene>
<evidence type="ECO:0000313" key="2">
    <source>
        <dbReference type="Proteomes" id="UP000789920"/>
    </source>
</evidence>